<evidence type="ECO:0000256" key="2">
    <source>
        <dbReference type="ARBA" id="ARBA00008445"/>
    </source>
</evidence>
<dbReference type="NCBIfam" id="TIGR00810">
    <property type="entry name" value="secG"/>
    <property type="match status" value="1"/>
</dbReference>
<accession>A0A2M7XFW0</accession>
<reference evidence="11" key="1">
    <citation type="submission" date="2017-09" db="EMBL/GenBank/DDBJ databases">
        <title>Depth-based differentiation of microbial function through sediment-hosted aquifers and enrichment of novel symbionts in the deep terrestrial subsurface.</title>
        <authorList>
            <person name="Probst A.J."/>
            <person name="Ladd B."/>
            <person name="Jarett J.K."/>
            <person name="Geller-Mcgrath D.E."/>
            <person name="Sieber C.M.K."/>
            <person name="Emerson J.B."/>
            <person name="Anantharaman K."/>
            <person name="Thomas B.C."/>
            <person name="Malmstrom R."/>
            <person name="Stieglmeier M."/>
            <person name="Klingl A."/>
            <person name="Woyke T."/>
            <person name="Ryan C.M."/>
            <person name="Banfield J.F."/>
        </authorList>
    </citation>
    <scope>NUCLEOTIDE SEQUENCE [LARGE SCALE GENOMIC DNA]</scope>
</reference>
<gene>
    <name evidence="10" type="primary">secG</name>
    <name evidence="10" type="ORF">CO172_03510</name>
</gene>
<evidence type="ECO:0000256" key="3">
    <source>
        <dbReference type="ARBA" id="ARBA00022448"/>
    </source>
</evidence>
<evidence type="ECO:0000313" key="10">
    <source>
        <dbReference type="EMBL" id="PJA46780.1"/>
    </source>
</evidence>
<evidence type="ECO:0000313" key="11">
    <source>
        <dbReference type="Proteomes" id="UP000229749"/>
    </source>
</evidence>
<keyword evidence="9" id="KW-1003">Cell membrane</keyword>
<keyword evidence="4 9" id="KW-0812">Transmembrane</keyword>
<protein>
    <recommendedName>
        <fullName evidence="9">Protein-export membrane protein SecG</fullName>
    </recommendedName>
</protein>
<evidence type="ECO:0000256" key="6">
    <source>
        <dbReference type="ARBA" id="ARBA00022989"/>
    </source>
</evidence>
<evidence type="ECO:0000256" key="4">
    <source>
        <dbReference type="ARBA" id="ARBA00022692"/>
    </source>
</evidence>
<comment type="subcellular location">
    <subcellularLocation>
        <location evidence="9">Cell membrane</location>
        <topology evidence="9">Multi-pass membrane protein</topology>
    </subcellularLocation>
    <subcellularLocation>
        <location evidence="1">Membrane</location>
        <topology evidence="1">Multi-pass membrane protein</topology>
    </subcellularLocation>
</comment>
<keyword evidence="6 9" id="KW-1133">Transmembrane helix</keyword>
<comment type="caution">
    <text evidence="10">The sequence shown here is derived from an EMBL/GenBank/DDBJ whole genome shotgun (WGS) entry which is preliminary data.</text>
</comment>
<dbReference type="InterPro" id="IPR004692">
    <property type="entry name" value="SecG"/>
</dbReference>
<dbReference type="Proteomes" id="UP000229749">
    <property type="component" value="Unassembled WGS sequence"/>
</dbReference>
<dbReference type="EMBL" id="PFWS01000054">
    <property type="protein sequence ID" value="PJA46780.1"/>
    <property type="molecule type" value="Genomic_DNA"/>
</dbReference>
<comment type="similarity">
    <text evidence="2 9">Belongs to the SecG family.</text>
</comment>
<dbReference type="Pfam" id="PF03840">
    <property type="entry name" value="SecG"/>
    <property type="match status" value="1"/>
</dbReference>
<dbReference type="AlphaFoldDB" id="A0A2M7XFW0"/>
<keyword evidence="3 9" id="KW-0813">Transport</keyword>
<organism evidence="10 11">
    <name type="scientific">Candidatus Uhrbacteria bacterium CG_4_9_14_3_um_filter_36_7</name>
    <dbReference type="NCBI Taxonomy" id="1975033"/>
    <lineage>
        <taxon>Bacteria</taxon>
        <taxon>Candidatus Uhriibacteriota</taxon>
    </lineage>
</organism>
<feature type="transmembrane region" description="Helical" evidence="9">
    <location>
        <begin position="51"/>
        <end position="73"/>
    </location>
</feature>
<evidence type="ECO:0000256" key="7">
    <source>
        <dbReference type="ARBA" id="ARBA00023010"/>
    </source>
</evidence>
<sequence>MIEIIFSIAQLIIATLLIASILLQARGSGLGSAFGGEGNVYRTKRGIEKRLFQTTIILTILFFGVSLASLLFISST</sequence>
<dbReference type="GO" id="GO:0015450">
    <property type="term" value="F:protein-transporting ATPase activity"/>
    <property type="evidence" value="ECO:0007669"/>
    <property type="project" value="UniProtKB-UniRule"/>
</dbReference>
<evidence type="ECO:0000256" key="1">
    <source>
        <dbReference type="ARBA" id="ARBA00004141"/>
    </source>
</evidence>
<keyword evidence="7 9" id="KW-0811">Translocation</keyword>
<keyword evidence="8 9" id="KW-0472">Membrane</keyword>
<name>A0A2M7XFW0_9BACT</name>
<comment type="caution">
    <text evidence="9">Lacks conserved residue(s) required for the propagation of feature annotation.</text>
</comment>
<evidence type="ECO:0000256" key="9">
    <source>
        <dbReference type="RuleBase" id="RU365087"/>
    </source>
</evidence>
<evidence type="ECO:0000256" key="8">
    <source>
        <dbReference type="ARBA" id="ARBA00023136"/>
    </source>
</evidence>
<keyword evidence="5 9" id="KW-0653">Protein transport</keyword>
<dbReference type="GO" id="GO:0009306">
    <property type="term" value="P:protein secretion"/>
    <property type="evidence" value="ECO:0007669"/>
    <property type="project" value="UniProtKB-UniRule"/>
</dbReference>
<dbReference type="GO" id="GO:0005886">
    <property type="term" value="C:plasma membrane"/>
    <property type="evidence" value="ECO:0007669"/>
    <property type="project" value="UniProtKB-SubCell"/>
</dbReference>
<proteinExistence type="inferred from homology"/>
<evidence type="ECO:0000256" key="5">
    <source>
        <dbReference type="ARBA" id="ARBA00022927"/>
    </source>
</evidence>
<comment type="function">
    <text evidence="9">Involved in protein export. Participates in an early event of protein translocation.</text>
</comment>